<feature type="region of interest" description="Disordered" evidence="1">
    <location>
        <begin position="496"/>
        <end position="557"/>
    </location>
</feature>
<feature type="region of interest" description="Disordered" evidence="1">
    <location>
        <begin position="1411"/>
        <end position="1432"/>
    </location>
</feature>
<feature type="compositionally biased region" description="Basic and acidic residues" evidence="1">
    <location>
        <begin position="1600"/>
        <end position="1611"/>
    </location>
</feature>
<feature type="region of interest" description="Disordered" evidence="1">
    <location>
        <begin position="638"/>
        <end position="673"/>
    </location>
</feature>
<feature type="compositionally biased region" description="Acidic residues" evidence="1">
    <location>
        <begin position="9"/>
        <end position="19"/>
    </location>
</feature>
<evidence type="ECO:0000313" key="3">
    <source>
        <dbReference type="Proteomes" id="UP000324800"/>
    </source>
</evidence>
<evidence type="ECO:0000256" key="1">
    <source>
        <dbReference type="SAM" id="MobiDB-lite"/>
    </source>
</evidence>
<evidence type="ECO:0000313" key="2">
    <source>
        <dbReference type="EMBL" id="KAA6393885.1"/>
    </source>
</evidence>
<feature type="compositionally biased region" description="Polar residues" evidence="1">
    <location>
        <begin position="1772"/>
        <end position="1789"/>
    </location>
</feature>
<feature type="region of interest" description="Disordered" evidence="1">
    <location>
        <begin position="1461"/>
        <end position="1483"/>
    </location>
</feature>
<feature type="compositionally biased region" description="Polar residues" evidence="1">
    <location>
        <begin position="90"/>
        <end position="99"/>
    </location>
</feature>
<feature type="region of interest" description="Disordered" evidence="1">
    <location>
        <begin position="1107"/>
        <end position="1164"/>
    </location>
</feature>
<feature type="region of interest" description="Disordered" evidence="1">
    <location>
        <begin position="77"/>
        <end position="99"/>
    </location>
</feature>
<feature type="region of interest" description="Disordered" evidence="1">
    <location>
        <begin position="1717"/>
        <end position="1736"/>
    </location>
</feature>
<gene>
    <name evidence="2" type="ORF">EZS28_010587</name>
</gene>
<organism evidence="2 3">
    <name type="scientific">Streblomastix strix</name>
    <dbReference type="NCBI Taxonomy" id="222440"/>
    <lineage>
        <taxon>Eukaryota</taxon>
        <taxon>Metamonada</taxon>
        <taxon>Preaxostyla</taxon>
        <taxon>Oxymonadida</taxon>
        <taxon>Streblomastigidae</taxon>
        <taxon>Streblomastix</taxon>
    </lineage>
</organism>
<feature type="region of interest" description="Disordered" evidence="1">
    <location>
        <begin position="1"/>
        <end position="38"/>
    </location>
</feature>
<protein>
    <submittedName>
        <fullName evidence="2">Uncharacterized protein</fullName>
    </submittedName>
</protein>
<reference evidence="2 3" key="1">
    <citation type="submission" date="2019-03" db="EMBL/GenBank/DDBJ databases">
        <title>Single cell metagenomics reveals metabolic interactions within the superorganism composed of flagellate Streblomastix strix and complex community of Bacteroidetes bacteria on its surface.</title>
        <authorList>
            <person name="Treitli S.C."/>
            <person name="Kolisko M."/>
            <person name="Husnik F."/>
            <person name="Keeling P."/>
            <person name="Hampl V."/>
        </authorList>
    </citation>
    <scope>NUCLEOTIDE SEQUENCE [LARGE SCALE GENOMIC DNA]</scope>
    <source>
        <strain evidence="2">ST1C</strain>
    </source>
</reference>
<dbReference type="EMBL" id="SNRW01002109">
    <property type="protein sequence ID" value="KAA6393885.1"/>
    <property type="molecule type" value="Genomic_DNA"/>
</dbReference>
<feature type="compositionally biased region" description="Basic and acidic residues" evidence="1">
    <location>
        <begin position="1135"/>
        <end position="1146"/>
    </location>
</feature>
<dbReference type="Proteomes" id="UP000324800">
    <property type="component" value="Unassembled WGS sequence"/>
</dbReference>
<name>A0A5J4WHQ1_9EUKA</name>
<dbReference type="InterPro" id="IPR016024">
    <property type="entry name" value="ARM-type_fold"/>
</dbReference>
<dbReference type="SUPFAM" id="SSF48371">
    <property type="entry name" value="ARM repeat"/>
    <property type="match status" value="1"/>
</dbReference>
<feature type="region of interest" description="Disordered" evidence="1">
    <location>
        <begin position="1769"/>
        <end position="1789"/>
    </location>
</feature>
<sequence length="2013" mass="228528">MELNLELEMYQDEDDEDEIEKQTENDQQLLEGNPKRSPLVESFVVDEDNNQWNKENETEPNLPGQKLLLSDLVSEDEKQRIAAQAPSPLPSSDSTIQQPKHSPLYLSALQGSSITSTTSLSLSQQSSSSSSSSSSTATNVNDIYYLHDWEKKTVPEKPYDVDIEQLDSLIKDDVGFKDVFDDSTNEILCAANVVDAQLPYKVEKKSFTNMIDLIAIIERYKDALRTKKIVDVIDADEEFMSIFTNRAVVSKLDVLIDEEFIQLLMGWIGMKPAGMKLRYVYTLTLLSRKAENIPYFQKYKAHELFKYLIHHYKATTEATLAVAEAIAFTTQDEFMRQFLLKAGSYNYMIYALKTFSANDEYIARYATSYIYSILQFEQEVESICQEKMQAMVQPLMGVISVESHPTDDVLRIGIAALQKMATRDSRPNDPSLKLRKEMKSFIITSNPSSGSSSHAPSLMQPQGLAKQVSFLKPQKSTTKGQDGLKNALNAGQHKDTMHHSNINKNDNDQNINSNSQQDPSQSQSQNRSQSQQKDGEGEDPQSQQLLSQQEQPQEDQEVQAPLSLQYLDAMMDAGGPHVFLDIIRDSMDTYIDVTLNAVSILWSLAARIPFQSRDWLLFDPIQILFFVHPLFVPSEEDVRDLTESEDDSTTQAIVPTSKDKPDKPGQEEEEDQEINLSPKAILFQLHNDIALYTLSALTWLCQQRPLDTLPLLGEMEGTLMLSNIVMRLPAYTQYDDRLIPLALDLLHSLVKAGYFSADIDRGKLGKELVSLINQYNHSHVNKRRVYDIERTNVITACTGIMSFLYENQFDFELFSIIPIESTSNYDKWVREREYFDPIAVQQAFDRQIAAQMRVDCCRGSMTGMNVQYNVEKLGEFMLQEANNFIVNGVSQQLAKSQTSAYMKALAQSKGSLSARRQSGQQAAQDTNISTWLDAETPRLTTLNLMYYGSRLVKFLLLKDDDVKKKMVKWDGMRVFAMILDYILGVSVIFYSERFNHRLVRTNVEKLKDPDRLATMQRNKEQAMGIQNLNKREEFRQASIALAKDALQKSRMFSAIANAAAQAVKDELNFDIMSLSGGIGTEALAPIVTINKIEMTQEEKDRIMKNAQDRVEQQGVSEEAQKWKKKDPKIRIRKHVDKDKDGQDNKPNENANQDEINGDGKDDQDKQLVKADAKKQLNFGTLKSNQNAFVLIQSIQNTLKKRQAQFIQFPNASLSEKEQKQQQNENMQEQLQLKASKKTGVAMHPLSRASVYTQDHTEKMIQQYSDQVQLQAQLQQQLQLTRSMNTLYGSMNYEQGNPDYNYDYALMNQDGSQFDERELQQYKQVMDTYQQFVGWSARRNNEGKQLKDIVFNAVNVHINQGQQVRQPGNLSARASGGLNALNQSFIQQQQQYQQSQGINQVNEAIEQETIKPIALKQQTEEREGNEFNQDISMDDEFDTDQKLNQVEQTQDQQEIQEIYKLQQQQEKQTDEAEEEQREDYPPDARSGILVIGMDLKQIRLKLTKKQIEQDRLANPIESRFISQMLLPAGLTLRQFPPIEKFRRIARRALVLSEYDFFYEDEEQNQKKTLKNTMTLRRVFGEQLKRGKDGKVITGAPKKKSKLSDQDKKKEEIAAQQTRRKPLIAIKTVTDLLNPSVQRQDNQIYQSQLLQQSQANMVKSAKFGGEPGGMQSQNALSYMSAKNKTSLDIMSDIQKGGQPLDQQYTRQGRLSAREFQRAQTGLNQNQQAQSAEGQPVAQISNASTDNTQASLPIGVHQFSMQQSESKESIGLNINDGQNMNPNNLDKSSTTNLNSNQDMSQNQYQLQTPSVSFQQASLNEYDTQDLQNTGMGFNEVQYNQFGAGPSARDIGWLSEANSGYTTLCTTCPTLALKLRTEDTIQCICECMGIISRKLTKDKVKVKEKDKEKEKQKEAKIIQTLLDVVKRYTTLSALLSTRSASMAHSGDTDLTSLDKVDDIVTSGGGNCENAQQITEAALNALHHLDISEQFSDSYNKMKAAARASFPQSKLFPQKERK</sequence>
<proteinExistence type="predicted"/>
<feature type="compositionally biased region" description="Acidic residues" evidence="1">
    <location>
        <begin position="638"/>
        <end position="648"/>
    </location>
</feature>
<feature type="region of interest" description="Disordered" evidence="1">
    <location>
        <begin position="1588"/>
        <end position="1614"/>
    </location>
</feature>
<accession>A0A5J4WHQ1</accession>
<feature type="compositionally biased region" description="Basic residues" evidence="1">
    <location>
        <begin position="1122"/>
        <end position="1134"/>
    </location>
</feature>
<feature type="compositionally biased region" description="Low complexity" evidence="1">
    <location>
        <begin position="540"/>
        <end position="551"/>
    </location>
</feature>
<feature type="compositionally biased region" description="Low complexity" evidence="1">
    <location>
        <begin position="500"/>
        <end position="532"/>
    </location>
</feature>
<comment type="caution">
    <text evidence="2">The sequence shown here is derived from an EMBL/GenBank/DDBJ whole genome shotgun (WGS) entry which is preliminary data.</text>
</comment>
<feature type="compositionally biased region" description="Basic and acidic residues" evidence="1">
    <location>
        <begin position="657"/>
        <end position="666"/>
    </location>
</feature>